<keyword evidence="2" id="KW-0378">Hydrolase</keyword>
<dbReference type="InterPro" id="IPR014819">
    <property type="entry name" value="PriCT_2"/>
</dbReference>
<evidence type="ECO:0000256" key="2">
    <source>
        <dbReference type="ARBA" id="ARBA00022801"/>
    </source>
</evidence>
<feature type="compositionally biased region" description="Polar residues" evidence="4">
    <location>
        <begin position="9"/>
        <end position="23"/>
    </location>
</feature>
<accession>A0A3G5A2W8</accession>
<reference evidence="6" key="1">
    <citation type="submission" date="2018-10" db="EMBL/GenBank/DDBJ databases">
        <title>Hidden diversity of soil giant viruses.</title>
        <authorList>
            <person name="Schulz F."/>
            <person name="Alteio L."/>
            <person name="Goudeau D."/>
            <person name="Ryan E.M."/>
            <person name="Malmstrom R.R."/>
            <person name="Blanchard J."/>
            <person name="Woyke T."/>
        </authorList>
    </citation>
    <scope>NUCLEOTIDE SEQUENCE</scope>
    <source>
        <strain evidence="6">HAV1</strain>
    </source>
</reference>
<dbReference type="Gene3D" id="3.40.50.300">
    <property type="entry name" value="P-loop containing nucleotide triphosphate hydrolases"/>
    <property type="match status" value="1"/>
</dbReference>
<evidence type="ECO:0000313" key="6">
    <source>
        <dbReference type="EMBL" id="AYV81568.1"/>
    </source>
</evidence>
<dbReference type="InterPro" id="IPR051620">
    <property type="entry name" value="ORF904-like_C"/>
</dbReference>
<organism evidence="6">
    <name type="scientific">Harvfovirus sp</name>
    <dbReference type="NCBI Taxonomy" id="2487768"/>
    <lineage>
        <taxon>Viruses</taxon>
        <taxon>Varidnaviria</taxon>
        <taxon>Bamfordvirae</taxon>
        <taxon>Nucleocytoviricota</taxon>
        <taxon>Megaviricetes</taxon>
        <taxon>Imitervirales</taxon>
        <taxon>Mimiviridae</taxon>
        <taxon>Klosneuvirinae</taxon>
    </lineage>
</organism>
<dbReference type="SMART" id="SM00885">
    <property type="entry name" value="D5_N"/>
    <property type="match status" value="1"/>
</dbReference>
<dbReference type="Pfam" id="PF08706">
    <property type="entry name" value="D5_N"/>
    <property type="match status" value="1"/>
</dbReference>
<keyword evidence="3" id="KW-0067">ATP-binding</keyword>
<dbReference type="EMBL" id="MK072283">
    <property type="protein sequence ID" value="AYV81568.1"/>
    <property type="molecule type" value="Genomic_DNA"/>
</dbReference>
<sequence length="974" mass="111984">MTKPKKSAVVTSSQEVQSNSINKPLNHLKVQKKIPKTVGCKEEERDTINDFRDVLDDLGFDHVKPEFDPNDEVIIDSEPKPRNIKDDLDILSKHNIAYRSLTLKPIKEKGSYFNEYGNLKKRASDWPANWKDITLTSKYVSTRNASMIPMGERYGLIGVDVDKKGESSVSRFESLCADNGFDMNTLTMFTMNGGAHYYFLLTLEQMAALKNLQSLDGKIFMELGFHIDVKYNNQCLFGPGIINFDGKIYEYKIGKDIPEIILPNFIFEEVLVKMGIAADKKLSPPKKLEVAPKKLEIAPKKTEVLAKMGIVADMKLSPPKKLEVAPTKTGVPLNKVNDKTASITKLKDEKIEKELRLWLDLLDVKRFHDTNDWKRVVSIIKNEGGREELAHEYSKKSSKYNYSSVHNLFMGIDEDHDSKATINSLFYWAKEDEDYSDKYKNARRSSVKYIIYYLFMYGISDEWTAHLFYSLRPDDYIFDGEEKKWYHLNKYGLWLADLNSSELKTEIADILCTPLTREYESRSMLLEAELRRNLKSTTDSDMITKMKKESERNKKLLDKTYATMLKYLDRAKDQENVVKSLIKRYSKPDLVDKFDKVAPYIFAFKNGVYDLKDNLFRKARPEEYITCTAGYDYYPKADPIIKAILMKYLLDIMPDKDELKYLLGATSRGLVGNNKLEEFYIWIGSGRNGKGLIRDMLMYALGDYFGTMPVAYILQSDSKYGTNPNAPDDIMYQNRKKRVVVVTEAPKNAKLACDKIKSWSGQDPVRVRTLNKESGKPFVPQFKLILQTNCEVEIEGGEVAMRKRFKCIGFQYVFTENPIKPNEKLLDDGIKELISEPAYKLAFFEILLDHYKEFIQNGGKLAMPPRIKKDTEDYLNDNDPISRFVEDTLEVTNSDKDTIEARLLFESFQGSLDPNQRTNWRAANFKSALANKGIKWKHTKTGNVYVGIKFPPTKCVFANEPVPVHENDPKDNGI</sequence>
<evidence type="ECO:0000256" key="1">
    <source>
        <dbReference type="ARBA" id="ARBA00022741"/>
    </source>
</evidence>
<feature type="domain" description="SF3 helicase" evidence="5">
    <location>
        <begin position="657"/>
        <end position="823"/>
    </location>
</feature>
<dbReference type="Pfam" id="PF08707">
    <property type="entry name" value="PriCT_2"/>
    <property type="match status" value="1"/>
</dbReference>
<dbReference type="InterPro" id="IPR027417">
    <property type="entry name" value="P-loop_NTPase"/>
</dbReference>
<evidence type="ECO:0000256" key="3">
    <source>
        <dbReference type="ARBA" id="ARBA00022840"/>
    </source>
</evidence>
<gene>
    <name evidence="6" type="ORF">Harvfovirus41_13</name>
</gene>
<dbReference type="PANTHER" id="PTHR35372">
    <property type="entry name" value="ATP BINDING PROTEIN-RELATED"/>
    <property type="match status" value="1"/>
</dbReference>
<protein>
    <submittedName>
        <fullName evidence="6">DNA primase</fullName>
    </submittedName>
</protein>
<dbReference type="PANTHER" id="PTHR35372:SF2">
    <property type="entry name" value="SF3 HELICASE DOMAIN-CONTAINING PROTEIN"/>
    <property type="match status" value="1"/>
</dbReference>
<dbReference type="PROSITE" id="PS51206">
    <property type="entry name" value="SF3_HELICASE_1"/>
    <property type="match status" value="1"/>
</dbReference>
<proteinExistence type="predicted"/>
<evidence type="ECO:0000256" key="4">
    <source>
        <dbReference type="SAM" id="MobiDB-lite"/>
    </source>
</evidence>
<dbReference type="InterPro" id="IPR014818">
    <property type="entry name" value="Phage/plasmid_primase_P4_C"/>
</dbReference>
<dbReference type="InterPro" id="IPR014015">
    <property type="entry name" value="Helicase_SF3_DNA-vir"/>
</dbReference>
<keyword evidence="1" id="KW-0547">Nucleotide-binding</keyword>
<evidence type="ECO:0000259" key="5">
    <source>
        <dbReference type="PROSITE" id="PS51206"/>
    </source>
</evidence>
<dbReference type="GO" id="GO:0016817">
    <property type="term" value="F:hydrolase activity, acting on acid anhydrides"/>
    <property type="evidence" value="ECO:0007669"/>
    <property type="project" value="InterPro"/>
</dbReference>
<feature type="region of interest" description="Disordered" evidence="4">
    <location>
        <begin position="1"/>
        <end position="24"/>
    </location>
</feature>
<dbReference type="InterPro" id="IPR006500">
    <property type="entry name" value="Helicase_put_C_phage/plasmid"/>
</dbReference>
<dbReference type="GO" id="GO:0005524">
    <property type="term" value="F:ATP binding"/>
    <property type="evidence" value="ECO:0007669"/>
    <property type="project" value="UniProtKB-KW"/>
</dbReference>
<dbReference type="NCBIfam" id="TIGR01613">
    <property type="entry name" value="primase_Cterm"/>
    <property type="match status" value="1"/>
</dbReference>
<name>A0A3G5A2W8_9VIRU</name>